<dbReference type="Proteomes" id="UP000008827">
    <property type="component" value="Chromosome 6"/>
</dbReference>
<dbReference type="AlphaFoldDB" id="A0A0R0JRT5"/>
<proteinExistence type="predicted"/>
<organism evidence="1">
    <name type="scientific">Glycine max</name>
    <name type="common">Soybean</name>
    <name type="synonym">Glycine hispida</name>
    <dbReference type="NCBI Taxonomy" id="3847"/>
    <lineage>
        <taxon>Eukaryota</taxon>
        <taxon>Viridiplantae</taxon>
        <taxon>Streptophyta</taxon>
        <taxon>Embryophyta</taxon>
        <taxon>Tracheophyta</taxon>
        <taxon>Spermatophyta</taxon>
        <taxon>Magnoliopsida</taxon>
        <taxon>eudicotyledons</taxon>
        <taxon>Gunneridae</taxon>
        <taxon>Pentapetalae</taxon>
        <taxon>rosids</taxon>
        <taxon>fabids</taxon>
        <taxon>Fabales</taxon>
        <taxon>Fabaceae</taxon>
        <taxon>Papilionoideae</taxon>
        <taxon>50 kb inversion clade</taxon>
        <taxon>NPAAA clade</taxon>
        <taxon>indigoferoid/millettioid clade</taxon>
        <taxon>Phaseoleae</taxon>
        <taxon>Glycine</taxon>
        <taxon>Glycine subgen. Soja</taxon>
    </lineage>
</organism>
<keyword evidence="3" id="KW-1185">Reference proteome</keyword>
<protein>
    <submittedName>
        <fullName evidence="1 2">Uncharacterized protein</fullName>
    </submittedName>
</protein>
<dbReference type="InParanoid" id="A0A0R0JRT5"/>
<gene>
    <name evidence="1" type="ORF">GLYMA_06G212000</name>
</gene>
<dbReference type="EnsemblPlants" id="KRH54827">
    <property type="protein sequence ID" value="KRH54827"/>
    <property type="gene ID" value="GLYMA_06G212000"/>
</dbReference>
<dbReference type="Gramene" id="KRH54827">
    <property type="protein sequence ID" value="KRH54827"/>
    <property type="gene ID" value="GLYMA_06G212000"/>
</dbReference>
<evidence type="ECO:0000313" key="1">
    <source>
        <dbReference type="EMBL" id="KRH54827.1"/>
    </source>
</evidence>
<evidence type="ECO:0000313" key="3">
    <source>
        <dbReference type="Proteomes" id="UP000008827"/>
    </source>
</evidence>
<evidence type="ECO:0000313" key="2">
    <source>
        <dbReference type="EnsemblPlants" id="KRH54827"/>
    </source>
</evidence>
<reference evidence="1 2" key="1">
    <citation type="journal article" date="2010" name="Nature">
        <title>Genome sequence of the palaeopolyploid soybean.</title>
        <authorList>
            <person name="Schmutz J."/>
            <person name="Cannon S.B."/>
            <person name="Schlueter J."/>
            <person name="Ma J."/>
            <person name="Mitros T."/>
            <person name="Nelson W."/>
            <person name="Hyten D.L."/>
            <person name="Song Q."/>
            <person name="Thelen J.J."/>
            <person name="Cheng J."/>
            <person name="Xu D."/>
            <person name="Hellsten U."/>
            <person name="May G.D."/>
            <person name="Yu Y."/>
            <person name="Sakurai T."/>
            <person name="Umezawa T."/>
            <person name="Bhattacharyya M.K."/>
            <person name="Sandhu D."/>
            <person name="Valliyodan B."/>
            <person name="Lindquist E."/>
            <person name="Peto M."/>
            <person name="Grant D."/>
            <person name="Shu S."/>
            <person name="Goodstein D."/>
            <person name="Barry K."/>
            <person name="Futrell-Griggs M."/>
            <person name="Abernathy B."/>
            <person name="Du J."/>
            <person name="Tian Z."/>
            <person name="Zhu L."/>
            <person name="Gill N."/>
            <person name="Joshi T."/>
            <person name="Libault M."/>
            <person name="Sethuraman A."/>
            <person name="Zhang X.-C."/>
            <person name="Shinozaki K."/>
            <person name="Nguyen H.T."/>
            <person name="Wing R.A."/>
            <person name="Cregan P."/>
            <person name="Specht J."/>
            <person name="Grimwood J."/>
            <person name="Rokhsar D."/>
            <person name="Stacey G."/>
            <person name="Shoemaker R.C."/>
            <person name="Jackson S.A."/>
        </authorList>
    </citation>
    <scope>NUCLEOTIDE SEQUENCE [LARGE SCALE GENOMIC DNA]</scope>
    <source>
        <strain evidence="2">cv. Williams 82</strain>
        <tissue evidence="1">Callus</tissue>
    </source>
</reference>
<reference evidence="2" key="2">
    <citation type="submission" date="2018-02" db="UniProtKB">
        <authorList>
            <consortium name="EnsemblPlants"/>
        </authorList>
    </citation>
    <scope>IDENTIFICATION</scope>
    <source>
        <strain evidence="2">Williams 82</strain>
    </source>
</reference>
<accession>A0A0R0JRT5</accession>
<sequence length="115" mass="13173">MTSTSQQQPGQGSYPRSPKTAFVQNLAQFHQLMKRTLILSLIRCCTWSWSMRRALGNFVEAFGSSKEGATHNYIARKMTNFTIRMHHGLLVVATTSMADIRDQFLKSEFTMARPW</sequence>
<reference evidence="1" key="3">
    <citation type="submission" date="2018-07" db="EMBL/GenBank/DDBJ databases">
        <title>WGS assembly of Glycine max.</title>
        <authorList>
            <person name="Schmutz J."/>
            <person name="Cannon S."/>
            <person name="Schlueter J."/>
            <person name="Ma J."/>
            <person name="Mitros T."/>
            <person name="Nelson W."/>
            <person name="Hyten D."/>
            <person name="Song Q."/>
            <person name="Thelen J."/>
            <person name="Cheng J."/>
            <person name="Xu D."/>
            <person name="Hellsten U."/>
            <person name="May G."/>
            <person name="Yu Y."/>
            <person name="Sakurai T."/>
            <person name="Umezawa T."/>
            <person name="Bhattacharyya M."/>
            <person name="Sandhu D."/>
            <person name="Valliyodan B."/>
            <person name="Lindquist E."/>
            <person name="Peto M."/>
            <person name="Grant D."/>
            <person name="Shu S."/>
            <person name="Goodstein D."/>
            <person name="Barry K."/>
            <person name="Futrell-Griggs M."/>
            <person name="Abernathy B."/>
            <person name="Du J."/>
            <person name="Tian Z."/>
            <person name="Zhu L."/>
            <person name="Gill N."/>
            <person name="Joshi T."/>
            <person name="Libault M."/>
            <person name="Sethuraman A."/>
            <person name="Zhang X."/>
            <person name="Shinozaki K."/>
            <person name="Nguyen H."/>
            <person name="Wing R."/>
            <person name="Cregan P."/>
            <person name="Specht J."/>
            <person name="Grimwood J."/>
            <person name="Rokhsar D."/>
            <person name="Stacey G."/>
            <person name="Shoemaker R."/>
            <person name="Jackson S."/>
        </authorList>
    </citation>
    <scope>NUCLEOTIDE SEQUENCE</scope>
    <source>
        <tissue evidence="1">Callus</tissue>
    </source>
</reference>
<dbReference type="EMBL" id="CM000839">
    <property type="protein sequence ID" value="KRH54827.1"/>
    <property type="molecule type" value="Genomic_DNA"/>
</dbReference>
<name>A0A0R0JRT5_SOYBN</name>